<accession>X1SDG5</accession>
<evidence type="ECO:0000313" key="1">
    <source>
        <dbReference type="EMBL" id="GAI91047.1"/>
    </source>
</evidence>
<dbReference type="AlphaFoldDB" id="X1SDG5"/>
<proteinExistence type="predicted"/>
<gene>
    <name evidence="1" type="ORF">S12H4_26617</name>
</gene>
<name>X1SDG5_9ZZZZ</name>
<organism evidence="1">
    <name type="scientific">marine sediment metagenome</name>
    <dbReference type="NCBI Taxonomy" id="412755"/>
    <lineage>
        <taxon>unclassified sequences</taxon>
        <taxon>metagenomes</taxon>
        <taxon>ecological metagenomes</taxon>
    </lineage>
</organism>
<dbReference type="InterPro" id="IPR011855">
    <property type="entry name" value="Phgtail_TP901_1"/>
</dbReference>
<protein>
    <submittedName>
        <fullName evidence="1">Uncharacterized protein</fullName>
    </submittedName>
</protein>
<dbReference type="Pfam" id="PF06199">
    <property type="entry name" value="Phage_tail_2"/>
    <property type="match status" value="1"/>
</dbReference>
<reference evidence="1" key="1">
    <citation type="journal article" date="2014" name="Front. Microbiol.">
        <title>High frequency of phylogenetically diverse reductive dehalogenase-homologous genes in deep subseafloor sedimentary metagenomes.</title>
        <authorList>
            <person name="Kawai M."/>
            <person name="Futagami T."/>
            <person name="Toyoda A."/>
            <person name="Takaki Y."/>
            <person name="Nishi S."/>
            <person name="Hori S."/>
            <person name="Arai W."/>
            <person name="Tsubouchi T."/>
            <person name="Morono Y."/>
            <person name="Uchiyama I."/>
            <person name="Ito T."/>
            <person name="Fujiyama A."/>
            <person name="Inagaki F."/>
            <person name="Takami H."/>
        </authorList>
    </citation>
    <scope>NUCLEOTIDE SEQUENCE</scope>
    <source>
        <strain evidence="1">Expedition CK06-06</strain>
    </source>
</reference>
<sequence>MPGEKTQAVGGYGGKVYVGEVSSSLSEVAEIGEWSGDLARDAIEVPKFQVDRARITGKRDFSGSFSGSWYMKDTNGQKILQDALLGGTTVYLKLQETNGAYYCCYALITGIPIGHPHDGAVSVSFTFVSTGQIQVSFTSS</sequence>
<comment type="caution">
    <text evidence="1">The sequence shown here is derived from an EMBL/GenBank/DDBJ whole genome shotgun (WGS) entry which is preliminary data.</text>
</comment>
<dbReference type="EMBL" id="BARW01015124">
    <property type="protein sequence ID" value="GAI91047.1"/>
    <property type="molecule type" value="Genomic_DNA"/>
</dbReference>
<dbReference type="Gene3D" id="4.10.410.40">
    <property type="match status" value="1"/>
</dbReference>